<evidence type="ECO:0000256" key="3">
    <source>
        <dbReference type="RuleBase" id="RU003616"/>
    </source>
</evidence>
<evidence type="ECO:0000259" key="5">
    <source>
        <dbReference type="PROSITE" id="PS01031"/>
    </source>
</evidence>
<dbReference type="PROSITE" id="PS01031">
    <property type="entry name" value="SHSP"/>
    <property type="match status" value="1"/>
</dbReference>
<dbReference type="SUPFAM" id="SSF49764">
    <property type="entry name" value="HSP20-like chaperones"/>
    <property type="match status" value="1"/>
</dbReference>
<dbReference type="InterPro" id="IPR008978">
    <property type="entry name" value="HSP20-like_chaperone"/>
</dbReference>
<proteinExistence type="inferred from homology"/>
<dbReference type="EMBL" id="ML978127">
    <property type="protein sequence ID" value="KAF2097953.1"/>
    <property type="molecule type" value="Genomic_DNA"/>
</dbReference>
<organism evidence="6 7">
    <name type="scientific">Rhizodiscina lignyota</name>
    <dbReference type="NCBI Taxonomy" id="1504668"/>
    <lineage>
        <taxon>Eukaryota</taxon>
        <taxon>Fungi</taxon>
        <taxon>Dikarya</taxon>
        <taxon>Ascomycota</taxon>
        <taxon>Pezizomycotina</taxon>
        <taxon>Dothideomycetes</taxon>
        <taxon>Pleosporomycetidae</taxon>
        <taxon>Aulographales</taxon>
        <taxon>Rhizodiscinaceae</taxon>
        <taxon>Rhizodiscina</taxon>
    </lineage>
</organism>
<comment type="similarity">
    <text evidence="2 3">Belongs to the small heat shock protein (HSP20) family.</text>
</comment>
<dbReference type="Gene3D" id="2.60.40.790">
    <property type="match status" value="1"/>
</dbReference>
<protein>
    <submittedName>
        <fullName evidence="6">HSP20-like chaperone</fullName>
    </submittedName>
</protein>
<dbReference type="Pfam" id="PF00011">
    <property type="entry name" value="HSP20"/>
    <property type="match status" value="1"/>
</dbReference>
<evidence type="ECO:0000313" key="6">
    <source>
        <dbReference type="EMBL" id="KAF2097953.1"/>
    </source>
</evidence>
<evidence type="ECO:0000313" key="7">
    <source>
        <dbReference type="Proteomes" id="UP000799772"/>
    </source>
</evidence>
<dbReference type="CDD" id="cd06464">
    <property type="entry name" value="ACD_sHsps-like"/>
    <property type="match status" value="1"/>
</dbReference>
<dbReference type="Proteomes" id="UP000799772">
    <property type="component" value="Unassembled WGS sequence"/>
</dbReference>
<evidence type="ECO:0000256" key="2">
    <source>
        <dbReference type="PROSITE-ProRule" id="PRU00285"/>
    </source>
</evidence>
<evidence type="ECO:0000256" key="1">
    <source>
        <dbReference type="ARBA" id="ARBA00023016"/>
    </source>
</evidence>
<dbReference type="PANTHER" id="PTHR11527">
    <property type="entry name" value="HEAT-SHOCK PROTEIN 20 FAMILY MEMBER"/>
    <property type="match status" value="1"/>
</dbReference>
<name>A0A9P4IDD5_9PEZI</name>
<evidence type="ECO:0000256" key="4">
    <source>
        <dbReference type="SAM" id="MobiDB-lite"/>
    </source>
</evidence>
<comment type="caution">
    <text evidence="6">The sequence shown here is derived from an EMBL/GenBank/DDBJ whole genome shotgun (WGS) entry which is preliminary data.</text>
</comment>
<dbReference type="InterPro" id="IPR002068">
    <property type="entry name" value="A-crystallin/Hsp20_dom"/>
</dbReference>
<sequence>MAYVYPQAYLWQPPQPYNTTHLNQSFPEHHYPLEDARHRIGHAFDFFHDDNISSPHSDIRETIHNYYIDVDLPGIGRDDLKMKWSNERTLLLEATKARSDISEAVEPPLEQLPSATPSATASKSDTGKPAKGALQHPVHQLTKERFVGNLVRAFNFPVDVDRETMTAKLQHGLLAIVVPKVEEHKIEPTPVKVEAL</sequence>
<feature type="domain" description="SHSP" evidence="5">
    <location>
        <begin position="47"/>
        <end position="196"/>
    </location>
</feature>
<dbReference type="AlphaFoldDB" id="A0A9P4IDD5"/>
<dbReference type="InterPro" id="IPR031107">
    <property type="entry name" value="Small_HSP"/>
</dbReference>
<dbReference type="OrthoDB" id="1431247at2759"/>
<gene>
    <name evidence="6" type="ORF">NA57DRAFT_57125</name>
</gene>
<feature type="region of interest" description="Disordered" evidence="4">
    <location>
        <begin position="104"/>
        <end position="137"/>
    </location>
</feature>
<reference evidence="6" key="1">
    <citation type="journal article" date="2020" name="Stud. Mycol.">
        <title>101 Dothideomycetes genomes: a test case for predicting lifestyles and emergence of pathogens.</title>
        <authorList>
            <person name="Haridas S."/>
            <person name="Albert R."/>
            <person name="Binder M."/>
            <person name="Bloem J."/>
            <person name="Labutti K."/>
            <person name="Salamov A."/>
            <person name="Andreopoulos B."/>
            <person name="Baker S."/>
            <person name="Barry K."/>
            <person name="Bills G."/>
            <person name="Bluhm B."/>
            <person name="Cannon C."/>
            <person name="Castanera R."/>
            <person name="Culley D."/>
            <person name="Daum C."/>
            <person name="Ezra D."/>
            <person name="Gonzalez J."/>
            <person name="Henrissat B."/>
            <person name="Kuo A."/>
            <person name="Liang C."/>
            <person name="Lipzen A."/>
            <person name="Lutzoni F."/>
            <person name="Magnuson J."/>
            <person name="Mondo S."/>
            <person name="Nolan M."/>
            <person name="Ohm R."/>
            <person name="Pangilinan J."/>
            <person name="Park H.-J."/>
            <person name="Ramirez L."/>
            <person name="Alfaro M."/>
            <person name="Sun H."/>
            <person name="Tritt A."/>
            <person name="Yoshinaga Y."/>
            <person name="Zwiers L.-H."/>
            <person name="Turgeon B."/>
            <person name="Goodwin S."/>
            <person name="Spatafora J."/>
            <person name="Crous P."/>
            <person name="Grigoriev I."/>
        </authorList>
    </citation>
    <scope>NUCLEOTIDE SEQUENCE</scope>
    <source>
        <strain evidence="6">CBS 133067</strain>
    </source>
</reference>
<keyword evidence="7" id="KW-1185">Reference proteome</keyword>
<feature type="compositionally biased region" description="Low complexity" evidence="4">
    <location>
        <begin position="113"/>
        <end position="122"/>
    </location>
</feature>
<keyword evidence="1" id="KW-0346">Stress response</keyword>
<accession>A0A9P4IDD5</accession>